<organism evidence="2">
    <name type="scientific">freshwater metagenome</name>
    <dbReference type="NCBI Taxonomy" id="449393"/>
    <lineage>
        <taxon>unclassified sequences</taxon>
        <taxon>metagenomes</taxon>
        <taxon>ecological metagenomes</taxon>
    </lineage>
</organism>
<proteinExistence type="predicted"/>
<evidence type="ECO:0000313" key="2">
    <source>
        <dbReference type="EMBL" id="CAB4734347.1"/>
    </source>
</evidence>
<feature type="compositionally biased region" description="Polar residues" evidence="1">
    <location>
        <begin position="82"/>
        <end position="98"/>
    </location>
</feature>
<protein>
    <submittedName>
        <fullName evidence="2">Unannotated protein</fullName>
    </submittedName>
</protein>
<dbReference type="AlphaFoldDB" id="A0A6J6SIA8"/>
<name>A0A6J6SIA8_9ZZZZ</name>
<gene>
    <name evidence="2" type="ORF">UFOPK2579_02784</name>
</gene>
<evidence type="ECO:0000256" key="1">
    <source>
        <dbReference type="SAM" id="MobiDB-lite"/>
    </source>
</evidence>
<feature type="region of interest" description="Disordered" evidence="1">
    <location>
        <begin position="354"/>
        <end position="395"/>
    </location>
</feature>
<dbReference type="EMBL" id="CAEZXR010000456">
    <property type="protein sequence ID" value="CAB4734347.1"/>
    <property type="molecule type" value="Genomic_DNA"/>
</dbReference>
<accession>A0A6J6SIA8</accession>
<feature type="compositionally biased region" description="Basic and acidic residues" evidence="1">
    <location>
        <begin position="354"/>
        <end position="382"/>
    </location>
</feature>
<sequence>MPDLRVVGEAHHLLDQLLAPVVGRVRLARDHQLHRPLRVEEQRLESRRVAQHQREALVRRHAAREADGQHVGVERLVDPAQLGTSSSTLLPRQPQPTARVQDETLAQGPLDRPDLPAGHVVDRGPEAVGVVTFGISALAGRELDDLARHPGRGVHAVGDRPDRHLGLVERRPQTVEHAPADLAVQQRDAVGPLREPEAHDRHVEDRCVALRVVLGAESEDPLDRDTGRGARLGEVLLDQAAREAVDPRRHRGVGGEHRRRAADLERGVEVELRPGFGDGELADPLEPEEAGVTLVGVEDLGLGVTGDPSVGTQGAHPADAEQQLLAQPVLAVAAIETVGDVDVGLRVALDVGVEHQQRHPPDARDPDPRDQVGAARHGDADRGPLPVGLAQQRDR</sequence>
<feature type="region of interest" description="Disordered" evidence="1">
    <location>
        <begin position="77"/>
        <end position="114"/>
    </location>
</feature>
<reference evidence="2" key="1">
    <citation type="submission" date="2020-05" db="EMBL/GenBank/DDBJ databases">
        <authorList>
            <person name="Chiriac C."/>
            <person name="Salcher M."/>
            <person name="Ghai R."/>
            <person name="Kavagutti S V."/>
        </authorList>
    </citation>
    <scope>NUCLEOTIDE SEQUENCE</scope>
</reference>